<organism evidence="1">
    <name type="scientific">marine sediment metagenome</name>
    <dbReference type="NCBI Taxonomy" id="412755"/>
    <lineage>
        <taxon>unclassified sequences</taxon>
        <taxon>metagenomes</taxon>
        <taxon>ecological metagenomes</taxon>
    </lineage>
</organism>
<sequence>MPLIDISQAKSWMKRTGSWFSDVWAYLSNIQYLMEQQAQVQTLLSSIPATITRIRFYTVSMPIANRQYSFVLPDHTKSIEMDTTSGAAFRISFDPGRVGPIARRPYRSVPVNTSWDRDKLDLTGNTLHFACGTAGVTMELAIGT</sequence>
<protein>
    <submittedName>
        <fullName evidence="1">Uncharacterized protein</fullName>
    </submittedName>
</protein>
<accession>X0SP87</accession>
<evidence type="ECO:0000313" key="1">
    <source>
        <dbReference type="EMBL" id="GAF77677.1"/>
    </source>
</evidence>
<reference evidence="1" key="1">
    <citation type="journal article" date="2014" name="Front. Microbiol.">
        <title>High frequency of phylogenetically diverse reductive dehalogenase-homologous genes in deep subseafloor sedimentary metagenomes.</title>
        <authorList>
            <person name="Kawai M."/>
            <person name="Futagami T."/>
            <person name="Toyoda A."/>
            <person name="Takaki Y."/>
            <person name="Nishi S."/>
            <person name="Hori S."/>
            <person name="Arai W."/>
            <person name="Tsubouchi T."/>
            <person name="Morono Y."/>
            <person name="Uchiyama I."/>
            <person name="Ito T."/>
            <person name="Fujiyama A."/>
            <person name="Inagaki F."/>
            <person name="Takami H."/>
        </authorList>
    </citation>
    <scope>NUCLEOTIDE SEQUENCE</scope>
    <source>
        <strain evidence="1">Expedition CK06-06</strain>
    </source>
</reference>
<dbReference type="AlphaFoldDB" id="X0SP87"/>
<dbReference type="EMBL" id="BARS01005720">
    <property type="protein sequence ID" value="GAF77677.1"/>
    <property type="molecule type" value="Genomic_DNA"/>
</dbReference>
<proteinExistence type="predicted"/>
<name>X0SP87_9ZZZZ</name>
<gene>
    <name evidence="1" type="ORF">S01H1_11222</name>
</gene>
<comment type="caution">
    <text evidence="1">The sequence shown here is derived from an EMBL/GenBank/DDBJ whole genome shotgun (WGS) entry which is preliminary data.</text>
</comment>